<evidence type="ECO:0000313" key="3">
    <source>
        <dbReference type="EMBL" id="CAF1581921.1"/>
    </source>
</evidence>
<dbReference type="EMBL" id="CAJNOQ010031794">
    <property type="protein sequence ID" value="CAF1581921.1"/>
    <property type="molecule type" value="Genomic_DNA"/>
</dbReference>
<proteinExistence type="predicted"/>
<dbReference type="SUPFAM" id="SSF51445">
    <property type="entry name" value="(Trans)glycosidases"/>
    <property type="match status" value="1"/>
</dbReference>
<accession>A0A815ZEY7</accession>
<dbReference type="Proteomes" id="UP000677228">
    <property type="component" value="Unassembled WGS sequence"/>
</dbReference>
<evidence type="ECO:0000313" key="5">
    <source>
        <dbReference type="EMBL" id="CAF4449899.1"/>
    </source>
</evidence>
<dbReference type="PANTHER" id="PTHR34154:SF3">
    <property type="entry name" value="ALKALI-SENSITIVE LINKAGE PROTEIN 1"/>
    <property type="match status" value="1"/>
</dbReference>
<sequence length="241" mass="26926">MRHKTGKRGIAWALQDNSDSPDIFLNGKISWLYNWSPKKTDAGNLEFVPTFWNGKDVGQFPEGAKVLLGFNEPDHDGQATMSPVDAAKIWKEHIAPLANKGVRLGSPSVTGSDQGLNWLASFFEELNKLGDPKVDFLNLHWYGKGVDNFIAYLEKARARFGSKHSVWVTEFACTTFSGSTPQEEVDEFLTQSIQKLDSIDWVERYAWFGAMKNLPDNVGNENSLIGQDGQLSELGKKYVHG</sequence>
<dbReference type="Pfam" id="PF11790">
    <property type="entry name" value="Glyco_hydro_cc"/>
    <property type="match status" value="1"/>
</dbReference>
<dbReference type="EMBL" id="CAJOBC010097771">
    <property type="protein sequence ID" value="CAF4449899.1"/>
    <property type="molecule type" value="Genomic_DNA"/>
</dbReference>
<protein>
    <recommendedName>
        <fullName evidence="1">Asl1-like glycosyl hydrolase catalytic domain-containing protein</fullName>
    </recommendedName>
</protein>
<dbReference type="InterPro" id="IPR024655">
    <property type="entry name" value="Asl1_glyco_hydro_catalytic"/>
</dbReference>
<dbReference type="OrthoDB" id="43654at2759"/>
<keyword evidence="6" id="KW-1185">Reference proteome</keyword>
<name>A0A815ZEY7_9BILA</name>
<dbReference type="GO" id="GO:0071966">
    <property type="term" value="P:fungal-type cell wall polysaccharide metabolic process"/>
    <property type="evidence" value="ECO:0007669"/>
    <property type="project" value="TreeGrafter"/>
</dbReference>
<evidence type="ECO:0000259" key="1">
    <source>
        <dbReference type="Pfam" id="PF11790"/>
    </source>
</evidence>
<evidence type="ECO:0000313" key="6">
    <source>
        <dbReference type="Proteomes" id="UP000663829"/>
    </source>
</evidence>
<dbReference type="PANTHER" id="PTHR34154">
    <property type="entry name" value="ALKALI-SENSITIVE LINKAGE PROTEIN 1"/>
    <property type="match status" value="1"/>
</dbReference>
<dbReference type="EMBL" id="CAJNOK010005164">
    <property type="protein sequence ID" value="CAF0962505.1"/>
    <property type="molecule type" value="Genomic_DNA"/>
</dbReference>
<dbReference type="Proteomes" id="UP000663829">
    <property type="component" value="Unassembled WGS sequence"/>
</dbReference>
<dbReference type="InterPro" id="IPR053183">
    <property type="entry name" value="ASL1"/>
</dbReference>
<gene>
    <name evidence="3" type="ORF">GPM918_LOCUS41159</name>
    <name evidence="2" type="ORF">OVA965_LOCUS12708</name>
    <name evidence="5" type="ORF">SRO942_LOCUS42177</name>
    <name evidence="4" type="ORF">TMI583_LOCUS12713</name>
</gene>
<dbReference type="Gene3D" id="3.20.20.80">
    <property type="entry name" value="Glycosidases"/>
    <property type="match status" value="1"/>
</dbReference>
<organism evidence="3 6">
    <name type="scientific">Didymodactylos carnosus</name>
    <dbReference type="NCBI Taxonomy" id="1234261"/>
    <lineage>
        <taxon>Eukaryota</taxon>
        <taxon>Metazoa</taxon>
        <taxon>Spiralia</taxon>
        <taxon>Gnathifera</taxon>
        <taxon>Rotifera</taxon>
        <taxon>Eurotatoria</taxon>
        <taxon>Bdelloidea</taxon>
        <taxon>Philodinida</taxon>
        <taxon>Philodinidae</taxon>
        <taxon>Didymodactylos</taxon>
    </lineage>
</organism>
<dbReference type="InterPro" id="IPR017853">
    <property type="entry name" value="GH"/>
</dbReference>
<dbReference type="AlphaFoldDB" id="A0A815ZEY7"/>
<comment type="caution">
    <text evidence="3">The sequence shown here is derived from an EMBL/GenBank/DDBJ whole genome shotgun (WGS) entry which is preliminary data.</text>
</comment>
<reference evidence="3" key="1">
    <citation type="submission" date="2021-02" db="EMBL/GenBank/DDBJ databases">
        <authorList>
            <person name="Nowell W R."/>
        </authorList>
    </citation>
    <scope>NUCLEOTIDE SEQUENCE</scope>
</reference>
<dbReference type="Proteomes" id="UP000682733">
    <property type="component" value="Unassembled WGS sequence"/>
</dbReference>
<evidence type="ECO:0000313" key="4">
    <source>
        <dbReference type="EMBL" id="CAF3735182.1"/>
    </source>
</evidence>
<feature type="domain" description="Asl1-like glycosyl hydrolase catalytic" evidence="1">
    <location>
        <begin position="9"/>
        <end position="238"/>
    </location>
</feature>
<dbReference type="EMBL" id="CAJOBA010005171">
    <property type="protein sequence ID" value="CAF3735182.1"/>
    <property type="molecule type" value="Genomic_DNA"/>
</dbReference>
<evidence type="ECO:0000313" key="2">
    <source>
        <dbReference type="EMBL" id="CAF0962505.1"/>
    </source>
</evidence>
<dbReference type="Proteomes" id="UP000681722">
    <property type="component" value="Unassembled WGS sequence"/>
</dbReference>